<dbReference type="PANTHER" id="PTHR20883">
    <property type="entry name" value="PHYTANOYL-COA DIOXYGENASE DOMAIN CONTAINING 1"/>
    <property type="match status" value="1"/>
</dbReference>
<dbReference type="GO" id="GO:0005506">
    <property type="term" value="F:iron ion binding"/>
    <property type="evidence" value="ECO:0007669"/>
    <property type="project" value="UniProtKB-ARBA"/>
</dbReference>
<dbReference type="Pfam" id="PF05721">
    <property type="entry name" value="PhyH"/>
    <property type="match status" value="1"/>
</dbReference>
<comment type="caution">
    <text evidence="1">The sequence shown here is derived from an EMBL/GenBank/DDBJ whole genome shotgun (WGS) entry which is preliminary data.</text>
</comment>
<dbReference type="InterPro" id="IPR008775">
    <property type="entry name" value="Phytyl_CoA_dOase-like"/>
</dbReference>
<reference evidence="1" key="1">
    <citation type="submission" date="2019-09" db="EMBL/GenBank/DDBJ databases">
        <title>Characterisation of the sponge microbiome using genome-centric metagenomics.</title>
        <authorList>
            <person name="Engelberts J.P."/>
            <person name="Robbins S.J."/>
            <person name="De Goeij J.M."/>
            <person name="Aranda M."/>
            <person name="Bell S.C."/>
            <person name="Webster N.S."/>
        </authorList>
    </citation>
    <scope>NUCLEOTIDE SEQUENCE</scope>
    <source>
        <strain evidence="1">SB0664_bin_27</strain>
    </source>
</reference>
<organism evidence="1">
    <name type="scientific">Caldilineaceae bacterium SB0664_bin_27</name>
    <dbReference type="NCBI Taxonomy" id="2605260"/>
    <lineage>
        <taxon>Bacteria</taxon>
        <taxon>Bacillati</taxon>
        <taxon>Chloroflexota</taxon>
        <taxon>Caldilineae</taxon>
        <taxon>Caldilineales</taxon>
        <taxon>Caldilineaceae</taxon>
    </lineage>
</organism>
<dbReference type="AlphaFoldDB" id="A0A6B0YSM4"/>
<dbReference type="Gene3D" id="2.60.120.620">
    <property type="entry name" value="q2cbj1_9rhob like domain"/>
    <property type="match status" value="1"/>
</dbReference>
<dbReference type="PANTHER" id="PTHR20883:SF48">
    <property type="entry name" value="ECTOINE DIOXYGENASE"/>
    <property type="match status" value="1"/>
</dbReference>
<dbReference type="GO" id="GO:0016706">
    <property type="term" value="F:2-oxoglutarate-dependent dioxygenase activity"/>
    <property type="evidence" value="ECO:0007669"/>
    <property type="project" value="UniProtKB-ARBA"/>
</dbReference>
<dbReference type="SUPFAM" id="SSF51197">
    <property type="entry name" value="Clavaminate synthase-like"/>
    <property type="match status" value="1"/>
</dbReference>
<keyword evidence="1" id="KW-0560">Oxidoreductase</keyword>
<dbReference type="EMBL" id="VXRG01000053">
    <property type="protein sequence ID" value="MXY93019.1"/>
    <property type="molecule type" value="Genomic_DNA"/>
</dbReference>
<proteinExistence type="predicted"/>
<sequence>MLTAEQIAHFETFGFVIRRRCFSPSEMEEISEAFDEVLTEDRQGKPFDGEQRQAVLGFIEKRPLLSALAEDDRIYEPLEQLLGPGFVWIGSDGNLYVGDTGWHPDGSVLDYGRIKVALYLDAVTEDTGCLRVIPGSHQLPLHDALDSLKQQRRDPEQLAFGAAGRDIPCYALESEPGDVVFFNQNLWHSAFGGRTGRRMFTMNFGAQPSREKDIEFLKRVYQGNLKHVENMQYTQSARVYEDAFLYSDSPRIQGMVGTLVELGFK</sequence>
<evidence type="ECO:0000313" key="1">
    <source>
        <dbReference type="EMBL" id="MXY93019.1"/>
    </source>
</evidence>
<gene>
    <name evidence="1" type="ORF">F4Y42_06160</name>
</gene>
<accession>A0A6B0YSM4</accession>
<name>A0A6B0YSM4_9CHLR</name>
<keyword evidence="1" id="KW-0223">Dioxygenase</keyword>
<protein>
    <submittedName>
        <fullName evidence="1">Phytanoyl-CoA dioxygenase family protein</fullName>
    </submittedName>
</protein>